<reference evidence="1" key="1">
    <citation type="journal article" date="2023" name="G3 (Bethesda)">
        <title>A reference genome for the long-term kleptoplast-retaining sea slug Elysia crispata morphotype clarki.</title>
        <authorList>
            <person name="Eastman K.E."/>
            <person name="Pendleton A.L."/>
            <person name="Shaikh M.A."/>
            <person name="Suttiyut T."/>
            <person name="Ogas R."/>
            <person name="Tomko P."/>
            <person name="Gavelis G."/>
            <person name="Widhalm J.R."/>
            <person name="Wisecaver J.H."/>
        </authorList>
    </citation>
    <scope>NUCLEOTIDE SEQUENCE</scope>
    <source>
        <strain evidence="1">ECLA1</strain>
    </source>
</reference>
<gene>
    <name evidence="1" type="ORF">RRG08_033163</name>
</gene>
<evidence type="ECO:0000313" key="1">
    <source>
        <dbReference type="EMBL" id="KAK3758903.1"/>
    </source>
</evidence>
<dbReference type="EMBL" id="JAWDGP010005190">
    <property type="protein sequence ID" value="KAK3758903.1"/>
    <property type="molecule type" value="Genomic_DNA"/>
</dbReference>
<organism evidence="1 2">
    <name type="scientific">Elysia crispata</name>
    <name type="common">lettuce slug</name>
    <dbReference type="NCBI Taxonomy" id="231223"/>
    <lineage>
        <taxon>Eukaryota</taxon>
        <taxon>Metazoa</taxon>
        <taxon>Spiralia</taxon>
        <taxon>Lophotrochozoa</taxon>
        <taxon>Mollusca</taxon>
        <taxon>Gastropoda</taxon>
        <taxon>Heterobranchia</taxon>
        <taxon>Euthyneura</taxon>
        <taxon>Panpulmonata</taxon>
        <taxon>Sacoglossa</taxon>
        <taxon>Placobranchoidea</taxon>
        <taxon>Plakobranchidae</taxon>
        <taxon>Elysia</taxon>
    </lineage>
</organism>
<protein>
    <submittedName>
        <fullName evidence="1">Uncharacterized protein</fullName>
    </submittedName>
</protein>
<dbReference type="Proteomes" id="UP001283361">
    <property type="component" value="Unassembled WGS sequence"/>
</dbReference>
<sequence>MGCLKTTLVSVPPDNILIYDKTNLSDGPGRKKCVFRREERLLISHLYTLCTDTLKTDRAMTLKVLPRVSSRQQNLLK</sequence>
<name>A0AAE0YX65_9GAST</name>
<evidence type="ECO:0000313" key="2">
    <source>
        <dbReference type="Proteomes" id="UP001283361"/>
    </source>
</evidence>
<accession>A0AAE0YX65</accession>
<dbReference type="AlphaFoldDB" id="A0AAE0YX65"/>
<proteinExistence type="predicted"/>
<comment type="caution">
    <text evidence="1">The sequence shown here is derived from an EMBL/GenBank/DDBJ whole genome shotgun (WGS) entry which is preliminary data.</text>
</comment>
<keyword evidence="2" id="KW-1185">Reference proteome</keyword>